<dbReference type="SUPFAM" id="SSF103473">
    <property type="entry name" value="MFS general substrate transporter"/>
    <property type="match status" value="1"/>
</dbReference>
<dbReference type="Pfam" id="PF07690">
    <property type="entry name" value="MFS_1"/>
    <property type="match status" value="1"/>
</dbReference>
<keyword evidence="5 7" id="KW-0472">Membrane</keyword>
<proteinExistence type="predicted"/>
<feature type="transmembrane region" description="Helical" evidence="7">
    <location>
        <begin position="306"/>
        <end position="327"/>
    </location>
</feature>
<dbReference type="PANTHER" id="PTHR23513:SF11">
    <property type="entry name" value="STAPHYLOFERRIN A TRANSPORTER"/>
    <property type="match status" value="1"/>
</dbReference>
<evidence type="ECO:0000256" key="6">
    <source>
        <dbReference type="SAM" id="MobiDB-lite"/>
    </source>
</evidence>
<gene>
    <name evidence="8" type="ORF">GCM10023205_32600</name>
</gene>
<feature type="transmembrane region" description="Helical" evidence="7">
    <location>
        <begin position="282"/>
        <end position="300"/>
    </location>
</feature>
<dbReference type="InterPro" id="IPR011701">
    <property type="entry name" value="MFS"/>
</dbReference>
<organism evidence="8 9">
    <name type="scientific">Yinghuangia aomiensis</name>
    <dbReference type="NCBI Taxonomy" id="676205"/>
    <lineage>
        <taxon>Bacteria</taxon>
        <taxon>Bacillati</taxon>
        <taxon>Actinomycetota</taxon>
        <taxon>Actinomycetes</taxon>
        <taxon>Kitasatosporales</taxon>
        <taxon>Streptomycetaceae</taxon>
        <taxon>Yinghuangia</taxon>
    </lineage>
</organism>
<evidence type="ECO:0000256" key="4">
    <source>
        <dbReference type="ARBA" id="ARBA00022989"/>
    </source>
</evidence>
<feature type="transmembrane region" description="Helical" evidence="7">
    <location>
        <begin position="143"/>
        <end position="164"/>
    </location>
</feature>
<feature type="transmembrane region" description="Helical" evidence="7">
    <location>
        <begin position="219"/>
        <end position="241"/>
    </location>
</feature>
<dbReference type="PANTHER" id="PTHR23513">
    <property type="entry name" value="INTEGRAL MEMBRANE EFFLUX PROTEIN-RELATED"/>
    <property type="match status" value="1"/>
</dbReference>
<evidence type="ECO:0000313" key="8">
    <source>
        <dbReference type="EMBL" id="GAA4965708.1"/>
    </source>
</evidence>
<name>A0ABP9HAQ2_9ACTN</name>
<feature type="transmembrane region" description="Helical" evidence="7">
    <location>
        <begin position="47"/>
        <end position="66"/>
    </location>
</feature>
<evidence type="ECO:0000313" key="9">
    <source>
        <dbReference type="Proteomes" id="UP001500466"/>
    </source>
</evidence>
<reference evidence="9" key="1">
    <citation type="journal article" date="2019" name="Int. J. Syst. Evol. Microbiol.">
        <title>The Global Catalogue of Microorganisms (GCM) 10K type strain sequencing project: providing services to taxonomists for standard genome sequencing and annotation.</title>
        <authorList>
            <consortium name="The Broad Institute Genomics Platform"/>
            <consortium name="The Broad Institute Genome Sequencing Center for Infectious Disease"/>
            <person name="Wu L."/>
            <person name="Ma J."/>
        </authorList>
    </citation>
    <scope>NUCLEOTIDE SEQUENCE [LARGE SCALE GENOMIC DNA]</scope>
    <source>
        <strain evidence="9">JCM 17986</strain>
    </source>
</reference>
<dbReference type="CDD" id="cd06173">
    <property type="entry name" value="MFS_MefA_like"/>
    <property type="match status" value="1"/>
</dbReference>
<evidence type="ECO:0000256" key="7">
    <source>
        <dbReference type="SAM" id="Phobius"/>
    </source>
</evidence>
<keyword evidence="2" id="KW-1003">Cell membrane</keyword>
<evidence type="ECO:0000256" key="1">
    <source>
        <dbReference type="ARBA" id="ARBA00004651"/>
    </source>
</evidence>
<feature type="compositionally biased region" description="Low complexity" evidence="6">
    <location>
        <begin position="401"/>
        <end position="412"/>
    </location>
</feature>
<comment type="caution">
    <text evidence="8">The sequence shown here is derived from an EMBL/GenBank/DDBJ whole genome shotgun (WGS) entry which is preliminary data.</text>
</comment>
<dbReference type="Gene3D" id="1.20.1250.20">
    <property type="entry name" value="MFS general substrate transporter like domains"/>
    <property type="match status" value="1"/>
</dbReference>
<accession>A0ABP9HAQ2</accession>
<feature type="transmembrane region" description="Helical" evidence="7">
    <location>
        <begin position="348"/>
        <end position="366"/>
    </location>
</feature>
<evidence type="ECO:0000256" key="3">
    <source>
        <dbReference type="ARBA" id="ARBA00022692"/>
    </source>
</evidence>
<evidence type="ECO:0000256" key="5">
    <source>
        <dbReference type="ARBA" id="ARBA00023136"/>
    </source>
</evidence>
<dbReference type="InterPro" id="IPR036259">
    <property type="entry name" value="MFS_trans_sf"/>
</dbReference>
<feature type="transmembrane region" description="Helical" evidence="7">
    <location>
        <begin position="12"/>
        <end position="35"/>
    </location>
</feature>
<sequence length="459" mass="46938">MNGRELFRDRRFAILFTARGFSVLGAAFGPVALAFGVLDLPGANATTLTIVLAAQAVPEVALMLFGGVIADRMSRARLMAFSETLSAVCFFAIAAMFLTGHAPVVAVAAAAAGTGMALALFYPALTGLVPDVVPEEHLQTANGVLRIGVNAARMLGLALAGAAVALIGPGWALVLNGTGFVASALLLKSLGVPPAERGEANSTLRELREGWQEFRSRQWLWVIVLQFTFVIAGLQACMGVLGPVVAKADLGGAPAWSAVLIGQALGTFAGVFLAIRIRPRRTLFVATLAVLLVPLPYLLLGLGAPLAVVVAGAFVTGAAFDVFGVLWETTMQREIPREALSRVSAYDALGSFMFGPLGLVAAAPLADVIGARGALVAFSGLVVAATVGALLSPDVRRVRAGAPPAAESGPGPDAVPEPRAEGTDAATVPPTRVLDLTPDVAAAPSPQSGSTHSSPQSSG</sequence>
<feature type="region of interest" description="Disordered" evidence="6">
    <location>
        <begin position="401"/>
        <end position="459"/>
    </location>
</feature>
<feature type="transmembrane region" description="Helical" evidence="7">
    <location>
        <begin position="372"/>
        <end position="391"/>
    </location>
</feature>
<protein>
    <submittedName>
        <fullName evidence="8">MFS transporter</fullName>
    </submittedName>
</protein>
<keyword evidence="3 7" id="KW-0812">Transmembrane</keyword>
<dbReference type="EMBL" id="BAABHS010000010">
    <property type="protein sequence ID" value="GAA4965708.1"/>
    <property type="molecule type" value="Genomic_DNA"/>
</dbReference>
<feature type="compositionally biased region" description="Low complexity" evidence="6">
    <location>
        <begin position="444"/>
        <end position="459"/>
    </location>
</feature>
<comment type="subcellular location">
    <subcellularLocation>
        <location evidence="1">Cell membrane</location>
        <topology evidence="1">Multi-pass membrane protein</topology>
    </subcellularLocation>
</comment>
<keyword evidence="9" id="KW-1185">Reference proteome</keyword>
<dbReference type="Proteomes" id="UP001500466">
    <property type="component" value="Unassembled WGS sequence"/>
</dbReference>
<feature type="transmembrane region" description="Helical" evidence="7">
    <location>
        <begin position="253"/>
        <end position="275"/>
    </location>
</feature>
<keyword evidence="4 7" id="KW-1133">Transmembrane helix</keyword>
<dbReference type="RefSeq" id="WP_345676198.1">
    <property type="nucleotide sequence ID" value="NZ_BAABHS010000010.1"/>
</dbReference>
<evidence type="ECO:0000256" key="2">
    <source>
        <dbReference type="ARBA" id="ARBA00022475"/>
    </source>
</evidence>